<organism evidence="3 4">
    <name type="scientific">Listeria monocytogenes serotype 1/2a (strain 10403S)</name>
    <dbReference type="NCBI Taxonomy" id="393133"/>
    <lineage>
        <taxon>Bacteria</taxon>
        <taxon>Bacillati</taxon>
        <taxon>Bacillota</taxon>
        <taxon>Bacilli</taxon>
        <taxon>Bacillales</taxon>
        <taxon>Listeriaceae</taxon>
        <taxon>Listeria</taxon>
    </lineage>
</organism>
<dbReference type="HOGENOM" id="CLU_052011_1_1_9"/>
<feature type="domain" description="Helix-hairpin-helix DNA-binding motif class 1" evidence="2">
    <location>
        <begin position="158"/>
        <end position="177"/>
    </location>
</feature>
<dbReference type="PANTHER" id="PTHR21180:SF32">
    <property type="entry name" value="ENDONUCLEASE_EXONUCLEASE_PHOSPHATASE FAMILY DOMAIN-CONTAINING PROTEIN 1"/>
    <property type="match status" value="1"/>
</dbReference>
<evidence type="ECO:0000313" key="4">
    <source>
        <dbReference type="Proteomes" id="UP000001288"/>
    </source>
</evidence>
<dbReference type="EMBL" id="CP002002">
    <property type="protein sequence ID" value="AEO06469.1"/>
    <property type="molecule type" value="Genomic_DNA"/>
</dbReference>
<feature type="domain" description="Helix-hairpin-helix DNA-binding motif class 1" evidence="2">
    <location>
        <begin position="188"/>
        <end position="207"/>
    </location>
</feature>
<accession>A0A0H3GKB9</accession>
<feature type="transmembrane region" description="Helical" evidence="1">
    <location>
        <begin position="21"/>
        <end position="39"/>
    </location>
</feature>
<keyword evidence="1" id="KW-1133">Transmembrane helix</keyword>
<proteinExistence type="predicted"/>
<protein>
    <submittedName>
        <fullName evidence="3">Competence protein ComEA</fullName>
    </submittedName>
</protein>
<dbReference type="GO" id="GO:0006281">
    <property type="term" value="P:DNA repair"/>
    <property type="evidence" value="ECO:0007669"/>
    <property type="project" value="InterPro"/>
</dbReference>
<keyword evidence="1" id="KW-0472">Membrane</keyword>
<dbReference type="NCBIfam" id="TIGR00426">
    <property type="entry name" value="competence protein ComEA helix-hairpin-helix repeat region"/>
    <property type="match status" value="1"/>
</dbReference>
<dbReference type="AlphaFoldDB" id="A0A0H3GKB9"/>
<dbReference type="PANTHER" id="PTHR21180">
    <property type="entry name" value="ENDONUCLEASE/EXONUCLEASE/PHOSPHATASE FAMILY DOMAIN-CONTAINING PROTEIN 1"/>
    <property type="match status" value="1"/>
</dbReference>
<reference evidence="4" key="1">
    <citation type="submission" date="2010-04" db="EMBL/GenBank/DDBJ databases">
        <title>The genome sequence of Listeria monocytogenes strain 10403S.</title>
        <authorList>
            <consortium name="The Broad Institute Genome Sequencing Platform"/>
            <consortium name="The Broad Institute Genome Sequencing Center for Infectious Disease."/>
            <person name="Borowsky M."/>
            <person name="Borodovsky M."/>
            <person name="Young S.K."/>
            <person name="Zeng Q."/>
            <person name="Koehrsen M."/>
            <person name="Fitzgerald M."/>
            <person name="Wiedmann M."/>
            <person name="Swaminathan B."/>
            <person name="Lauer P."/>
            <person name="Portnoy D."/>
            <person name="Cossart P."/>
            <person name="Buchrieser C."/>
            <person name="Higgins D."/>
            <person name="Abouelleil A."/>
            <person name="Alvarado L."/>
            <person name="Arachchi H.M."/>
            <person name="Berlin A."/>
            <person name="Borenstein D."/>
            <person name="Brown A."/>
            <person name="Chapman S.B."/>
            <person name="Chen Z."/>
            <person name="Dunbar C.D."/>
            <person name="Engels R."/>
            <person name="Freedman E."/>
            <person name="Gearin G."/>
            <person name="Gellesch M."/>
            <person name="Goldberg J."/>
            <person name="Griggs A."/>
            <person name="Gujja S."/>
            <person name="Heilman E."/>
            <person name="Heiman D."/>
            <person name="Howarth C."/>
            <person name="Jen D."/>
            <person name="Larson L."/>
            <person name="Lui A."/>
            <person name="MacDonald J."/>
            <person name="Mehta T."/>
            <person name="Montmayeur A."/>
            <person name="Neiman D."/>
            <person name="Park D."/>
            <person name="Pearson M."/>
            <person name="Priest M."/>
            <person name="Richards J."/>
            <person name="Roberts A."/>
            <person name="Saif S."/>
            <person name="Shea T."/>
            <person name="Shenoy N."/>
            <person name="Sisk P."/>
            <person name="Stolte C."/>
            <person name="Sykes S."/>
            <person name="Walk T."/>
            <person name="White J."/>
            <person name="Yandava C."/>
            <person name="Haas B."/>
            <person name="Nusbaum C."/>
            <person name="Birren B."/>
        </authorList>
    </citation>
    <scope>NUCLEOTIDE SEQUENCE [LARGE SCALE GENOMIC DNA]</scope>
    <source>
        <strain evidence="4">10403S</strain>
    </source>
</reference>
<keyword evidence="1" id="KW-0812">Transmembrane</keyword>
<dbReference type="Proteomes" id="UP000001288">
    <property type="component" value="Chromosome"/>
</dbReference>
<dbReference type="GO" id="GO:0015627">
    <property type="term" value="C:type II protein secretion system complex"/>
    <property type="evidence" value="ECO:0007669"/>
    <property type="project" value="TreeGrafter"/>
</dbReference>
<dbReference type="Pfam" id="PF10531">
    <property type="entry name" value="SLBB"/>
    <property type="match status" value="1"/>
</dbReference>
<dbReference type="InterPro" id="IPR003583">
    <property type="entry name" value="Hlx-hairpin-Hlx_DNA-bd_motif"/>
</dbReference>
<dbReference type="GO" id="GO:0015628">
    <property type="term" value="P:protein secretion by the type II secretion system"/>
    <property type="evidence" value="ECO:0007669"/>
    <property type="project" value="TreeGrafter"/>
</dbReference>
<dbReference type="Gene3D" id="1.10.150.280">
    <property type="entry name" value="AF1531-like domain"/>
    <property type="match status" value="1"/>
</dbReference>
<dbReference type="InterPro" id="IPR051675">
    <property type="entry name" value="Endo/Exo/Phosphatase_dom_1"/>
</dbReference>
<dbReference type="KEGG" id="lmt:LMRG_00937"/>
<dbReference type="GO" id="GO:0003677">
    <property type="term" value="F:DNA binding"/>
    <property type="evidence" value="ECO:0007669"/>
    <property type="project" value="InterPro"/>
</dbReference>
<dbReference type="SUPFAM" id="SSF47781">
    <property type="entry name" value="RuvA domain 2-like"/>
    <property type="match status" value="1"/>
</dbReference>
<evidence type="ECO:0000313" key="3">
    <source>
        <dbReference type="EMBL" id="AEO06469.1"/>
    </source>
</evidence>
<evidence type="ECO:0000256" key="1">
    <source>
        <dbReference type="SAM" id="Phobius"/>
    </source>
</evidence>
<dbReference type="InterPro" id="IPR019554">
    <property type="entry name" value="Soluble_ligand-bd"/>
</dbReference>
<dbReference type="Pfam" id="PF12836">
    <property type="entry name" value="HHH_3"/>
    <property type="match status" value="1"/>
</dbReference>
<dbReference type="InterPro" id="IPR010994">
    <property type="entry name" value="RuvA_2-like"/>
</dbReference>
<gene>
    <name evidence="3" type="ordered locus">LMRG_00937</name>
</gene>
<evidence type="ECO:0000259" key="2">
    <source>
        <dbReference type="SMART" id="SM00278"/>
    </source>
</evidence>
<dbReference type="InterPro" id="IPR004509">
    <property type="entry name" value="Competence_ComEA_HhH"/>
</dbReference>
<sequence length="211" mass="23198">MANSILRTVIWMVELVKKYKNYILIGIAILCAGLVYIWIPDGKTDTVTANPTATKEEKPGKEEVKLPNYVYIDIKGAIRTPGVYKLPVDARVQDVVKTAGGLTDEADSGKLNLAEKLKDEMSIYVYKKGEEGPTLQGASAEETTSNLEKTNINSANKADLQQVPGIGESKATAIIEYREKEGLFQTIEDLKNVSGIGEKTVEKLKEYLDVN</sequence>
<name>A0A0H3GKB9_LISM4</name>
<dbReference type="SMART" id="SM00278">
    <property type="entry name" value="HhH1"/>
    <property type="match status" value="2"/>
</dbReference>